<proteinExistence type="inferred from homology"/>
<dbReference type="InterPro" id="IPR036847">
    <property type="entry name" value="RimP_C_sf"/>
</dbReference>
<comment type="function">
    <text evidence="3">Required for maturation of 30S ribosomal subunits.</text>
</comment>
<comment type="caution">
    <text evidence="6">The sequence shown here is derived from an EMBL/GenBank/DDBJ whole genome shotgun (WGS) entry which is preliminary data.</text>
</comment>
<keyword evidence="7" id="KW-1185">Reference proteome</keyword>
<protein>
    <recommendedName>
        <fullName evidence="3">Ribosome maturation factor RimP</fullName>
    </recommendedName>
</protein>
<name>E8LM66_SUCHY</name>
<dbReference type="InterPro" id="IPR028998">
    <property type="entry name" value="RimP_C"/>
</dbReference>
<organism evidence="6 7">
    <name type="scientific">Succinatimonas hippei (strain DSM 22608 / JCM 16073 / KCTC 15190 / YIT 12066)</name>
    <dbReference type="NCBI Taxonomy" id="762983"/>
    <lineage>
        <taxon>Bacteria</taxon>
        <taxon>Pseudomonadati</taxon>
        <taxon>Pseudomonadota</taxon>
        <taxon>Gammaproteobacteria</taxon>
        <taxon>Aeromonadales</taxon>
        <taxon>Succinivibrionaceae</taxon>
        <taxon>Succinatimonas</taxon>
    </lineage>
</organism>
<dbReference type="Gene3D" id="2.30.30.180">
    <property type="entry name" value="Ribosome maturation factor RimP, C-terminal domain"/>
    <property type="match status" value="1"/>
</dbReference>
<dbReference type="AlphaFoldDB" id="E8LM66"/>
<dbReference type="Pfam" id="PF02576">
    <property type="entry name" value="RimP_N"/>
    <property type="match status" value="1"/>
</dbReference>
<feature type="domain" description="Ribosome maturation factor RimP N-terminal" evidence="4">
    <location>
        <begin position="25"/>
        <end position="97"/>
    </location>
</feature>
<dbReference type="EMBL" id="AEVO01000130">
    <property type="protein sequence ID" value="EFY06401.1"/>
    <property type="molecule type" value="Genomic_DNA"/>
</dbReference>
<dbReference type="Pfam" id="PF17384">
    <property type="entry name" value="DUF150_C"/>
    <property type="match status" value="1"/>
</dbReference>
<gene>
    <name evidence="3" type="primary">rimP</name>
    <name evidence="6" type="ORF">HMPREF9444_01845</name>
</gene>
<dbReference type="PANTHER" id="PTHR33867">
    <property type="entry name" value="RIBOSOME MATURATION FACTOR RIMP"/>
    <property type="match status" value="1"/>
</dbReference>
<dbReference type="eggNOG" id="COG0779">
    <property type="taxonomic scope" value="Bacteria"/>
</dbReference>
<dbReference type="STRING" id="762983.HMPREF9444_01845"/>
<reference evidence="6 7" key="1">
    <citation type="submission" date="2011-01" db="EMBL/GenBank/DDBJ databases">
        <authorList>
            <person name="Weinstock G."/>
            <person name="Sodergren E."/>
            <person name="Clifton S."/>
            <person name="Fulton L."/>
            <person name="Fulton B."/>
            <person name="Courtney L."/>
            <person name="Fronick C."/>
            <person name="Harrison M."/>
            <person name="Strong C."/>
            <person name="Farmer C."/>
            <person name="Delahaunty K."/>
            <person name="Markovic C."/>
            <person name="Hall O."/>
            <person name="Minx P."/>
            <person name="Tomlinson C."/>
            <person name="Mitreva M."/>
            <person name="Hou S."/>
            <person name="Chen J."/>
            <person name="Wollam A."/>
            <person name="Pepin K.H."/>
            <person name="Johnson M."/>
            <person name="Bhonagiri V."/>
            <person name="Zhang X."/>
            <person name="Suruliraj S."/>
            <person name="Warren W."/>
            <person name="Chinwalla A."/>
            <person name="Mardis E.R."/>
            <person name="Wilson R.K."/>
        </authorList>
    </citation>
    <scope>NUCLEOTIDE SEQUENCE [LARGE SCALE GENOMIC DNA]</scope>
    <source>
        <strain evidence="7">DSM 22608 / JCM 16073 / KCTC 15190 / YIT 12066</strain>
    </source>
</reference>
<accession>E8LM66</accession>
<dbReference type="InterPro" id="IPR028989">
    <property type="entry name" value="RimP_N"/>
</dbReference>
<comment type="subcellular location">
    <subcellularLocation>
        <location evidence="3">Cytoplasm</location>
    </subcellularLocation>
</comment>
<evidence type="ECO:0000313" key="7">
    <source>
        <dbReference type="Proteomes" id="UP000018458"/>
    </source>
</evidence>
<comment type="similarity">
    <text evidence="3">Belongs to the RimP family.</text>
</comment>
<evidence type="ECO:0000256" key="3">
    <source>
        <dbReference type="HAMAP-Rule" id="MF_01077"/>
    </source>
</evidence>
<feature type="domain" description="Ribosome maturation factor RimP C-terminal" evidence="5">
    <location>
        <begin position="100"/>
        <end position="167"/>
    </location>
</feature>
<dbReference type="Gene3D" id="3.30.300.70">
    <property type="entry name" value="RimP-like superfamily, N-terminal"/>
    <property type="match status" value="1"/>
</dbReference>
<evidence type="ECO:0000256" key="1">
    <source>
        <dbReference type="ARBA" id="ARBA00022490"/>
    </source>
</evidence>
<dbReference type="HOGENOM" id="CLU_070525_1_1_6"/>
<dbReference type="InterPro" id="IPR003728">
    <property type="entry name" value="Ribosome_maturation_RimP"/>
</dbReference>
<keyword evidence="1 3" id="KW-0963">Cytoplasm</keyword>
<sequence length="175" mass="19122">MIGAFFLVKHGVLMAGTIEEKIDELVRPLIEASDLILWGVRYRGGRDSALLQIFIDSKDGVSADTCGDITNMLSPALDAADIIAPAYILEVSSPGFDRILFTLDQARAYIGKKIKAEVRIPVGGRRKFEGVLEEVTEDNSLKINDKISGQVEIAFSNISVARLVPEFSQTGKKPQ</sequence>
<evidence type="ECO:0000259" key="4">
    <source>
        <dbReference type="Pfam" id="PF02576"/>
    </source>
</evidence>
<dbReference type="SUPFAM" id="SSF75420">
    <property type="entry name" value="YhbC-like, N-terminal domain"/>
    <property type="match status" value="1"/>
</dbReference>
<dbReference type="HAMAP" id="MF_01077">
    <property type="entry name" value="RimP"/>
    <property type="match status" value="1"/>
</dbReference>
<dbReference type="GO" id="GO:0006412">
    <property type="term" value="P:translation"/>
    <property type="evidence" value="ECO:0007669"/>
    <property type="project" value="TreeGrafter"/>
</dbReference>
<evidence type="ECO:0000256" key="2">
    <source>
        <dbReference type="ARBA" id="ARBA00022517"/>
    </source>
</evidence>
<dbReference type="Proteomes" id="UP000018458">
    <property type="component" value="Unassembled WGS sequence"/>
</dbReference>
<dbReference type="SUPFAM" id="SSF74942">
    <property type="entry name" value="YhbC-like, C-terminal domain"/>
    <property type="match status" value="1"/>
</dbReference>
<evidence type="ECO:0000259" key="5">
    <source>
        <dbReference type="Pfam" id="PF17384"/>
    </source>
</evidence>
<evidence type="ECO:0000313" key="6">
    <source>
        <dbReference type="EMBL" id="EFY06401.1"/>
    </source>
</evidence>
<dbReference type="InterPro" id="IPR035956">
    <property type="entry name" value="RimP_N_sf"/>
</dbReference>
<dbReference type="PANTHER" id="PTHR33867:SF1">
    <property type="entry name" value="RIBOSOME MATURATION FACTOR RIMP"/>
    <property type="match status" value="1"/>
</dbReference>
<dbReference type="GO" id="GO:0005829">
    <property type="term" value="C:cytosol"/>
    <property type="evidence" value="ECO:0007669"/>
    <property type="project" value="TreeGrafter"/>
</dbReference>
<dbReference type="CDD" id="cd01734">
    <property type="entry name" value="YlxS_C"/>
    <property type="match status" value="1"/>
</dbReference>
<keyword evidence="2 3" id="KW-0690">Ribosome biogenesis</keyword>
<dbReference type="GO" id="GO:0000028">
    <property type="term" value="P:ribosomal small subunit assembly"/>
    <property type="evidence" value="ECO:0007669"/>
    <property type="project" value="TreeGrafter"/>
</dbReference>